<organism evidence="13 14">
    <name type="scientific">Diaphorobacter aerolatus</name>
    <dbReference type="NCBI Taxonomy" id="1288495"/>
    <lineage>
        <taxon>Bacteria</taxon>
        <taxon>Pseudomonadati</taxon>
        <taxon>Pseudomonadota</taxon>
        <taxon>Betaproteobacteria</taxon>
        <taxon>Burkholderiales</taxon>
        <taxon>Comamonadaceae</taxon>
        <taxon>Diaphorobacter</taxon>
    </lineage>
</organism>
<gene>
    <name evidence="13" type="primary">ccmD</name>
    <name evidence="13" type="ORF">H9K75_00655</name>
</gene>
<evidence type="ECO:0000313" key="13">
    <source>
        <dbReference type="EMBL" id="QNP48789.1"/>
    </source>
</evidence>
<keyword evidence="8 12" id="KW-0812">Transmembrane</keyword>
<evidence type="ECO:0000256" key="12">
    <source>
        <dbReference type="RuleBase" id="RU363101"/>
    </source>
</evidence>
<comment type="subcellular location">
    <subcellularLocation>
        <location evidence="2 12">Cell inner membrane</location>
        <topology evidence="2 12">Single-pass membrane protein</topology>
    </subcellularLocation>
</comment>
<dbReference type="RefSeq" id="WP_187724382.1">
    <property type="nucleotide sequence ID" value="NZ_CP060783.1"/>
</dbReference>
<accession>A0A7H0GKH3</accession>
<sequence length="43" mass="4739">MHNHAFYIALGYGVSAVVLIAEVLSLYLAARRRRRAASLAEHA</sequence>
<keyword evidence="14" id="KW-1185">Reference proteome</keyword>
<keyword evidence="6 12" id="KW-1003">Cell membrane</keyword>
<reference evidence="13 14" key="1">
    <citation type="submission" date="2020-08" db="EMBL/GenBank/DDBJ databases">
        <title>Genome sequence of Diaphorobacter aerolatus KACC 16536T.</title>
        <authorList>
            <person name="Hyun D.-W."/>
            <person name="Bae J.-W."/>
        </authorList>
    </citation>
    <scope>NUCLEOTIDE SEQUENCE [LARGE SCALE GENOMIC DNA]</scope>
    <source>
        <strain evidence="13 14">KACC 16536</strain>
    </source>
</reference>
<dbReference type="GO" id="GO:0005886">
    <property type="term" value="C:plasma membrane"/>
    <property type="evidence" value="ECO:0007669"/>
    <property type="project" value="UniProtKB-SubCell"/>
</dbReference>
<evidence type="ECO:0000256" key="4">
    <source>
        <dbReference type="ARBA" id="ARBA00016461"/>
    </source>
</evidence>
<dbReference type="Pfam" id="PF04995">
    <property type="entry name" value="CcmD"/>
    <property type="match status" value="1"/>
</dbReference>
<dbReference type="GO" id="GO:0017004">
    <property type="term" value="P:cytochrome complex assembly"/>
    <property type="evidence" value="ECO:0007669"/>
    <property type="project" value="UniProtKB-KW"/>
</dbReference>
<dbReference type="EMBL" id="CP060783">
    <property type="protein sequence ID" value="QNP48789.1"/>
    <property type="molecule type" value="Genomic_DNA"/>
</dbReference>
<protein>
    <recommendedName>
        <fullName evidence="4 12">Heme exporter protein D</fullName>
    </recommendedName>
</protein>
<evidence type="ECO:0000256" key="9">
    <source>
        <dbReference type="ARBA" id="ARBA00022748"/>
    </source>
</evidence>
<proteinExistence type="inferred from homology"/>
<name>A0A7H0GKH3_9BURK</name>
<keyword evidence="7 12" id="KW-0997">Cell inner membrane</keyword>
<dbReference type="Proteomes" id="UP000516028">
    <property type="component" value="Chromosome"/>
</dbReference>
<evidence type="ECO:0000256" key="3">
    <source>
        <dbReference type="ARBA" id="ARBA00008741"/>
    </source>
</evidence>
<evidence type="ECO:0000256" key="5">
    <source>
        <dbReference type="ARBA" id="ARBA00022448"/>
    </source>
</evidence>
<keyword evidence="5 12" id="KW-0813">Transport</keyword>
<evidence type="ECO:0000256" key="2">
    <source>
        <dbReference type="ARBA" id="ARBA00004377"/>
    </source>
</evidence>
<dbReference type="KEGG" id="daer:H9K75_00655"/>
<comment type="function">
    <text evidence="1 12">Required for the export of heme to the periplasm for the biogenesis of c-type cytochromes.</text>
</comment>
<evidence type="ECO:0000256" key="8">
    <source>
        <dbReference type="ARBA" id="ARBA00022692"/>
    </source>
</evidence>
<evidence type="ECO:0000256" key="1">
    <source>
        <dbReference type="ARBA" id="ARBA00002442"/>
    </source>
</evidence>
<keyword evidence="10 12" id="KW-1133">Transmembrane helix</keyword>
<evidence type="ECO:0000256" key="11">
    <source>
        <dbReference type="ARBA" id="ARBA00023136"/>
    </source>
</evidence>
<evidence type="ECO:0000256" key="7">
    <source>
        <dbReference type="ARBA" id="ARBA00022519"/>
    </source>
</evidence>
<comment type="similarity">
    <text evidence="3 12">Belongs to the CcmD/CycX/HelD family.</text>
</comment>
<dbReference type="NCBIfam" id="TIGR03141">
    <property type="entry name" value="cytochro_ccmD"/>
    <property type="match status" value="1"/>
</dbReference>
<evidence type="ECO:0000256" key="10">
    <source>
        <dbReference type="ARBA" id="ARBA00022989"/>
    </source>
</evidence>
<keyword evidence="11 12" id="KW-0472">Membrane</keyword>
<dbReference type="GO" id="GO:0015886">
    <property type="term" value="P:heme transport"/>
    <property type="evidence" value="ECO:0007669"/>
    <property type="project" value="InterPro"/>
</dbReference>
<keyword evidence="9 12" id="KW-0201">Cytochrome c-type biogenesis</keyword>
<evidence type="ECO:0000313" key="14">
    <source>
        <dbReference type="Proteomes" id="UP000516028"/>
    </source>
</evidence>
<feature type="transmembrane region" description="Helical" evidence="12">
    <location>
        <begin position="6"/>
        <end position="29"/>
    </location>
</feature>
<evidence type="ECO:0000256" key="6">
    <source>
        <dbReference type="ARBA" id="ARBA00022475"/>
    </source>
</evidence>
<dbReference type="AlphaFoldDB" id="A0A7H0GKH3"/>
<dbReference type="InterPro" id="IPR007078">
    <property type="entry name" value="Haem_export_protD_CcmD"/>
</dbReference>